<dbReference type="EC" id="2.3.1.-" evidence="1"/>
<accession>A0ACD4ZEJ5</accession>
<keyword evidence="1" id="KW-0808">Transferase</keyword>
<name>A0ACD4ZEJ5_9ACTN</name>
<organism evidence="1 2">
    <name type="scientific">Streptomyces scopuliridis</name>
    <dbReference type="NCBI Taxonomy" id="452529"/>
    <lineage>
        <taxon>Bacteria</taxon>
        <taxon>Bacillati</taxon>
        <taxon>Actinomycetota</taxon>
        <taxon>Actinomycetes</taxon>
        <taxon>Kitasatosporales</taxon>
        <taxon>Streptomycetaceae</taxon>
        <taxon>Streptomyces</taxon>
    </lineage>
</organism>
<keyword evidence="1" id="KW-0012">Acyltransferase</keyword>
<evidence type="ECO:0000313" key="1">
    <source>
        <dbReference type="EMBL" id="WSB96902.1"/>
    </source>
</evidence>
<dbReference type="Proteomes" id="UP001348369">
    <property type="component" value="Chromosome"/>
</dbReference>
<reference evidence="1" key="1">
    <citation type="submission" date="2022-10" db="EMBL/GenBank/DDBJ databases">
        <title>The complete genomes of actinobacterial strains from the NBC collection.</title>
        <authorList>
            <person name="Joergensen T.S."/>
            <person name="Alvarez Arevalo M."/>
            <person name="Sterndorff E.B."/>
            <person name="Faurdal D."/>
            <person name="Vuksanovic O."/>
            <person name="Mourched A.-S."/>
            <person name="Charusanti P."/>
            <person name="Shaw S."/>
            <person name="Blin K."/>
            <person name="Weber T."/>
        </authorList>
    </citation>
    <scope>NUCLEOTIDE SEQUENCE</scope>
    <source>
        <strain evidence="1">NBC 01771</strain>
    </source>
</reference>
<keyword evidence="2" id="KW-1185">Reference proteome</keyword>
<evidence type="ECO:0000313" key="2">
    <source>
        <dbReference type="Proteomes" id="UP001348369"/>
    </source>
</evidence>
<sequence>MRIREARPDEAPALSALVLRSKAHWGYDEAFLAACRDELTISAHEVTARRLAVAEDETSGEALGVASLEGRAPDGTLGLLFVEPRVIGLGIGRALYAHVLDRARELGFERLTIDSDPHAVDFYRTLGARPVPGGGALPRLLVEPPPRRAWVRAWTRGLRTVQLGNVGEFQAQFGEPTPLARRASGHYSCLAALGSPHPAAVVLPMTVPPGWVELLCRQLAWESVEVYDGLGAHHNDEAPPPGLAAAILARPALTRRLRGLQLPFVPWGHTGPSGELSGEPLPPGALRYESKSAANSLFRRLAPAHPAITVPVQRTVANRREAARLLLALIRSGAGGVVKTEHGVGGSGTHVVRSVRGLLPVLRALPRGPLLVEDYLTDVADGSAPGQGDSPPDLPPDVPRDLTYDGLVDPAGTVHDVGAARMDVADTAYRGATVGPGAVPDRAASIALRFGHAVGLELAAIGYRGWYDVDFVTATAGRLAPTEINLRLTGPSVAFMVKARLDETRGGDHLVRSLDHIPLGARLPDAQLIAWLEELTGRCAGIGAVLVPSIPTAAFDPAPFLGVLLAARAPDCLDAAEALVRGAAQDLGRIFSQAGGIFSQAGGIFAQAAPASSPAAPTGPAVRQRAATPPRSPRSAPRSSRAH</sequence>
<gene>
    <name evidence="1" type="ORF">OG835_07750</name>
</gene>
<proteinExistence type="predicted"/>
<protein>
    <submittedName>
        <fullName evidence="1">GNAT family N-acetyltransferase</fullName>
        <ecNumber evidence="1">2.3.1.-</ecNumber>
    </submittedName>
</protein>
<dbReference type="EMBL" id="CP109109">
    <property type="protein sequence ID" value="WSB96902.1"/>
    <property type="molecule type" value="Genomic_DNA"/>
</dbReference>